<evidence type="ECO:0000256" key="9">
    <source>
        <dbReference type="PIRSR" id="PIRSR000362-1"/>
    </source>
</evidence>
<dbReference type="RefSeq" id="XP_064694410.1">
    <property type="nucleotide sequence ID" value="XM_064837706.1"/>
</dbReference>
<dbReference type="EMBL" id="JAUTXT010000050">
    <property type="protein sequence ID" value="KAK3670875.1"/>
    <property type="molecule type" value="Genomic_DNA"/>
</dbReference>
<dbReference type="Proteomes" id="UP001274830">
    <property type="component" value="Unassembled WGS sequence"/>
</dbReference>
<dbReference type="Gene3D" id="3.50.50.60">
    <property type="entry name" value="FAD/NAD(P)-binding domain"/>
    <property type="match status" value="1"/>
</dbReference>
<gene>
    <name evidence="12" type="primary">ARH1</name>
    <name evidence="12" type="ORF">LTR78_009319</name>
</gene>
<feature type="binding site" evidence="10">
    <location>
        <position position="463"/>
    </location>
    <ligand>
        <name>NADP(+)</name>
        <dbReference type="ChEBI" id="CHEBI:58349"/>
    </ligand>
</feature>
<name>A0AAE0TNN3_9PEZI</name>
<keyword evidence="4 8" id="KW-0274">FAD</keyword>
<comment type="caution">
    <text evidence="12">The sequence shown here is derived from an EMBL/GenBank/DDBJ whole genome shotgun (WGS) entry which is preliminary data.</text>
</comment>
<comment type="catalytic activity">
    <reaction evidence="7 8">
        <text>2 reduced [adrenodoxin] + NADP(+) + H(+) = 2 oxidized [adrenodoxin] + NADPH</text>
        <dbReference type="Rhea" id="RHEA:42312"/>
        <dbReference type="Rhea" id="RHEA-COMP:9998"/>
        <dbReference type="Rhea" id="RHEA-COMP:9999"/>
        <dbReference type="ChEBI" id="CHEBI:15378"/>
        <dbReference type="ChEBI" id="CHEBI:33737"/>
        <dbReference type="ChEBI" id="CHEBI:33738"/>
        <dbReference type="ChEBI" id="CHEBI:57783"/>
        <dbReference type="ChEBI" id="CHEBI:58349"/>
        <dbReference type="EC" id="1.18.1.6"/>
    </reaction>
</comment>
<evidence type="ECO:0000256" key="7">
    <source>
        <dbReference type="ARBA" id="ARBA00048933"/>
    </source>
</evidence>
<dbReference type="Pfam" id="PF07992">
    <property type="entry name" value="Pyr_redox_2"/>
    <property type="match status" value="1"/>
</dbReference>
<protein>
    <recommendedName>
        <fullName evidence="8">NADPH:adrenodoxin oxidoreductase, mitochondrial</fullName>
        <ecNumber evidence="8">1.18.1.6</ecNumber>
    </recommendedName>
</protein>
<evidence type="ECO:0000256" key="6">
    <source>
        <dbReference type="ARBA" id="ARBA00023002"/>
    </source>
</evidence>
<feature type="binding site" evidence="9">
    <location>
        <begin position="463"/>
        <end position="465"/>
    </location>
    <ligand>
        <name>FAD</name>
        <dbReference type="ChEBI" id="CHEBI:57692"/>
    </ligand>
</feature>
<evidence type="ECO:0000313" key="13">
    <source>
        <dbReference type="Proteomes" id="UP001274830"/>
    </source>
</evidence>
<dbReference type="EC" id="1.18.1.6" evidence="8"/>
<evidence type="ECO:0000256" key="3">
    <source>
        <dbReference type="ARBA" id="ARBA00022630"/>
    </source>
</evidence>
<reference evidence="12" key="1">
    <citation type="submission" date="2023-07" db="EMBL/GenBank/DDBJ databases">
        <title>Black Yeasts Isolated from many extreme environments.</title>
        <authorList>
            <person name="Coleine C."/>
            <person name="Stajich J.E."/>
            <person name="Selbmann L."/>
        </authorList>
    </citation>
    <scope>NUCLEOTIDE SEQUENCE</scope>
    <source>
        <strain evidence="12">CCFEE 5485</strain>
    </source>
</reference>
<proteinExistence type="inferred from homology"/>
<dbReference type="InterPro" id="IPR055275">
    <property type="entry name" value="Ferredox_Rdtase"/>
</dbReference>
<feature type="binding site" evidence="9">
    <location>
        <position position="45"/>
    </location>
    <ligand>
        <name>FAD</name>
        <dbReference type="ChEBI" id="CHEBI:57692"/>
    </ligand>
</feature>
<keyword evidence="5 8" id="KW-0521">NADP</keyword>
<evidence type="ECO:0000259" key="11">
    <source>
        <dbReference type="Pfam" id="PF07992"/>
    </source>
</evidence>
<organism evidence="12 13">
    <name type="scientific">Recurvomyces mirabilis</name>
    <dbReference type="NCBI Taxonomy" id="574656"/>
    <lineage>
        <taxon>Eukaryota</taxon>
        <taxon>Fungi</taxon>
        <taxon>Dikarya</taxon>
        <taxon>Ascomycota</taxon>
        <taxon>Pezizomycotina</taxon>
        <taxon>Dothideomycetes</taxon>
        <taxon>Dothideomycetidae</taxon>
        <taxon>Mycosphaerellales</taxon>
        <taxon>Teratosphaeriaceae</taxon>
        <taxon>Recurvomyces</taxon>
    </lineage>
</organism>
<dbReference type="PRINTS" id="PR00419">
    <property type="entry name" value="ADXRDTASE"/>
</dbReference>
<comment type="cofactor">
    <cofactor evidence="1 8 9">
        <name>FAD</name>
        <dbReference type="ChEBI" id="CHEBI:57692"/>
    </cofactor>
</comment>
<keyword evidence="8" id="KW-0496">Mitochondrion</keyword>
<evidence type="ECO:0000256" key="5">
    <source>
        <dbReference type="ARBA" id="ARBA00022857"/>
    </source>
</evidence>
<comment type="similarity">
    <text evidence="2 8">Belongs to the ferredoxin--NADP reductase type 1 family.</text>
</comment>
<evidence type="ECO:0000256" key="10">
    <source>
        <dbReference type="PIRSR" id="PIRSR000362-2"/>
    </source>
</evidence>
<feature type="binding site" evidence="9">
    <location>
        <position position="66"/>
    </location>
    <ligand>
        <name>FAD</name>
        <dbReference type="ChEBI" id="CHEBI:57692"/>
    </ligand>
</feature>
<feature type="binding site" evidence="10">
    <location>
        <begin position="231"/>
        <end position="232"/>
    </location>
    <ligand>
        <name>NADP(+)</name>
        <dbReference type="ChEBI" id="CHEBI:58349"/>
    </ligand>
</feature>
<evidence type="ECO:0000313" key="12">
    <source>
        <dbReference type="EMBL" id="KAK3670875.1"/>
    </source>
</evidence>
<evidence type="ECO:0000256" key="8">
    <source>
        <dbReference type="PIRNR" id="PIRNR000362"/>
    </source>
</evidence>
<dbReference type="AlphaFoldDB" id="A0AAE0TNN3"/>
<accession>A0AAE0TNN3</accession>
<dbReference type="SUPFAM" id="SSF51971">
    <property type="entry name" value="Nucleotide-binding domain"/>
    <property type="match status" value="1"/>
</dbReference>
<feature type="binding site" evidence="9">
    <location>
        <position position="456"/>
    </location>
    <ligand>
        <name>FAD</name>
        <dbReference type="ChEBI" id="CHEBI:57692"/>
    </ligand>
</feature>
<feature type="domain" description="FAD/NAD(P)-binding" evidence="11">
    <location>
        <begin position="36"/>
        <end position="198"/>
    </location>
</feature>
<keyword evidence="6 8" id="KW-0560">Oxidoreductase</keyword>
<dbReference type="PANTHER" id="PTHR48467">
    <property type="entry name" value="GLUTAMATE SYNTHASE 1 [NADH], CHLOROPLASTIC-LIKE"/>
    <property type="match status" value="1"/>
</dbReference>
<keyword evidence="13" id="KW-1185">Reference proteome</keyword>
<keyword evidence="3 8" id="KW-0285">Flavoprotein</keyword>
<evidence type="ECO:0000256" key="1">
    <source>
        <dbReference type="ARBA" id="ARBA00001974"/>
    </source>
</evidence>
<comment type="subcellular location">
    <subcellularLocation>
        <location evidence="8">Mitochondrion</location>
    </subcellularLocation>
</comment>
<dbReference type="GeneID" id="89962245"/>
<evidence type="ECO:0000256" key="4">
    <source>
        <dbReference type="ARBA" id="ARBA00022827"/>
    </source>
</evidence>
<feature type="binding site" evidence="10">
    <location>
        <begin position="187"/>
        <end position="190"/>
    </location>
    <ligand>
        <name>NADP(+)</name>
        <dbReference type="ChEBI" id="CHEBI:58349"/>
    </ligand>
</feature>
<evidence type="ECO:0000256" key="2">
    <source>
        <dbReference type="ARBA" id="ARBA00008312"/>
    </source>
</evidence>
<dbReference type="GO" id="GO:0005739">
    <property type="term" value="C:mitochondrion"/>
    <property type="evidence" value="ECO:0007669"/>
    <property type="project" value="UniProtKB-SubCell"/>
</dbReference>
<sequence>MPPRLPYICQRCCAQSIVKQALRHAHSTTHPRRPLQLAIIGSGPAGFYSAYRLLKKLPDARITMFEQLPVPYGLARYGVAPDHPEVKKCTETLETVARESPTNFNFCGNTPIGTGPGSLPLTTLAPHFDAILFAYGAGKDKQLGIPGEGLTNIISARAFVGWYNGLPEYAHLHPDLQAGETAVVIGQGNVALDVTRTLLSPLDELRKTDINEETISALSESKIRDVKVIGRRGPLQAPYTIKELRELMHLSDVGFAPPPEAWDDLLQAPLKKLPRQLKRIAELLQKGSKNPVQDSSKAWQLGYLRSPAAFLSSDGTTLQAVGFEQMEYERPLSELLSGDAQTDLNNLRAAKVKPTGRKTSVRADLAFRSVGYLSEPLDGMQDIGVPFDSVRGVIPNDRWGRVIAPATGEQSTGFPGEAYAESEGRHTGAIDEKVRRTDSGISPEAHHVAGMYCAGWVKRGPTGVIASTLDDAFITADVIAHDWESGSPFANNDKESGGKGGWESLRREVEARGIRHVSWHGWEKIDAVEKERGRERGKVREKIRRVNEMLQVIDS</sequence>
<dbReference type="InterPro" id="IPR036188">
    <property type="entry name" value="FAD/NAD-bd_sf"/>
</dbReference>
<dbReference type="Gene3D" id="3.40.50.720">
    <property type="entry name" value="NAD(P)-binding Rossmann-like Domain"/>
    <property type="match status" value="1"/>
</dbReference>
<dbReference type="PANTHER" id="PTHR48467:SF1">
    <property type="entry name" value="GLUTAMATE SYNTHASE 1 [NADH], CHLOROPLASTIC-LIKE"/>
    <property type="match status" value="1"/>
</dbReference>
<dbReference type="InterPro" id="IPR023753">
    <property type="entry name" value="FAD/NAD-binding_dom"/>
</dbReference>
<feature type="binding site" evidence="9">
    <location>
        <position position="74"/>
    </location>
    <ligand>
        <name>FAD</name>
        <dbReference type="ChEBI" id="CHEBI:57692"/>
    </ligand>
</feature>
<dbReference type="GO" id="GO:0016491">
    <property type="term" value="F:oxidoreductase activity"/>
    <property type="evidence" value="ECO:0007669"/>
    <property type="project" value="UniProtKB-KW"/>
</dbReference>
<dbReference type="PIRSF" id="PIRSF000362">
    <property type="entry name" value="FNR"/>
    <property type="match status" value="1"/>
</dbReference>
<dbReference type="InterPro" id="IPR021163">
    <property type="entry name" value="Ferredox_Rdtase_adrenod"/>
</dbReference>
<feature type="binding site" evidence="9">
    <location>
        <position position="112"/>
    </location>
    <ligand>
        <name>FAD</name>
        <dbReference type="ChEBI" id="CHEBI:57692"/>
    </ligand>
</feature>
<feature type="binding site" evidence="10">
    <location>
        <position position="243"/>
    </location>
    <ligand>
        <name>NADP(+)</name>
        <dbReference type="ChEBI" id="CHEBI:58349"/>
    </ligand>
</feature>